<accession>A0A2K4Y828</accession>
<evidence type="ECO:0000313" key="2">
    <source>
        <dbReference type="Proteomes" id="UP000236318"/>
    </source>
</evidence>
<reference evidence="1" key="1">
    <citation type="submission" date="2018-01" db="EMBL/GenBank/DDBJ databases">
        <authorList>
            <consortium name="Urmite Genomes"/>
        </authorList>
    </citation>
    <scope>NUCLEOTIDE SEQUENCE [LARGE SCALE GENOMIC DNA]</scope>
    <source>
        <strain evidence="1">AFP003</strain>
    </source>
</reference>
<evidence type="ECO:0000313" key="1">
    <source>
        <dbReference type="EMBL" id="SOX52907.1"/>
    </source>
</evidence>
<gene>
    <name evidence="1" type="ORF">MAAFP003_1575</name>
</gene>
<dbReference type="AlphaFoldDB" id="A0A2K4Y828"/>
<dbReference type="Proteomes" id="UP000236318">
    <property type="component" value="Unassembled WGS sequence"/>
</dbReference>
<dbReference type="OrthoDB" id="4735740at2"/>
<comment type="caution">
    <text evidence="1">The sequence shown here is derived from an EMBL/GenBank/DDBJ whole genome shotgun (WGS) entry which is preliminary data.</text>
</comment>
<keyword evidence="2" id="KW-1185">Reference proteome</keyword>
<dbReference type="EMBL" id="FXEG02000002">
    <property type="protein sequence ID" value="SOX52907.1"/>
    <property type="molecule type" value="Genomic_DNA"/>
</dbReference>
<sequence>MTTEASSGDRVTLLRQLATECLQNYVGGFAELEQLDRDLKSIIRTLSDIANPSWTKTLRQQWGQLEIIYALALAEGRFQLSPEEETDVQGIVAELITAFRDSSP</sequence>
<protein>
    <submittedName>
        <fullName evidence="1">Uncharacterized protein</fullName>
    </submittedName>
</protein>
<proteinExistence type="predicted"/>
<dbReference type="RefSeq" id="WP_096285843.1">
    <property type="nucleotide sequence ID" value="NZ_FXEG02000002.1"/>
</dbReference>
<organism evidence="1 2">
    <name type="scientific">Mycobacterium ahvazicum</name>
    <dbReference type="NCBI Taxonomy" id="1964395"/>
    <lineage>
        <taxon>Bacteria</taxon>
        <taxon>Bacillati</taxon>
        <taxon>Actinomycetota</taxon>
        <taxon>Actinomycetes</taxon>
        <taxon>Mycobacteriales</taxon>
        <taxon>Mycobacteriaceae</taxon>
        <taxon>Mycobacterium</taxon>
        <taxon>Mycobacterium simiae complex</taxon>
    </lineage>
</organism>
<name>A0A2K4Y828_9MYCO</name>